<organism evidence="3 4">
    <name type="scientific">Gottfriedia endophytica</name>
    <dbReference type="NCBI Taxonomy" id="2820819"/>
    <lineage>
        <taxon>Bacteria</taxon>
        <taxon>Bacillati</taxon>
        <taxon>Bacillota</taxon>
        <taxon>Bacilli</taxon>
        <taxon>Bacillales</taxon>
        <taxon>Bacillaceae</taxon>
        <taxon>Gottfriedia</taxon>
    </lineage>
</organism>
<evidence type="ECO:0000259" key="2">
    <source>
        <dbReference type="Pfam" id="PF01764"/>
    </source>
</evidence>
<feature type="signal peptide" evidence="1">
    <location>
        <begin position="1"/>
        <end position="21"/>
    </location>
</feature>
<dbReference type="Gene3D" id="3.40.50.1820">
    <property type="entry name" value="alpha/beta hydrolase"/>
    <property type="match status" value="1"/>
</dbReference>
<protein>
    <recommendedName>
        <fullName evidence="2">Fungal lipase-type domain-containing protein</fullName>
    </recommendedName>
</protein>
<dbReference type="PROSITE" id="PS51257">
    <property type="entry name" value="PROKAR_LIPOPROTEIN"/>
    <property type="match status" value="1"/>
</dbReference>
<dbReference type="EMBL" id="JAGIYQ010000004">
    <property type="protein sequence ID" value="MBP0725107.1"/>
    <property type="molecule type" value="Genomic_DNA"/>
</dbReference>
<evidence type="ECO:0000256" key="1">
    <source>
        <dbReference type="SAM" id="SignalP"/>
    </source>
</evidence>
<dbReference type="GO" id="GO:0006629">
    <property type="term" value="P:lipid metabolic process"/>
    <property type="evidence" value="ECO:0007669"/>
    <property type="project" value="InterPro"/>
</dbReference>
<evidence type="ECO:0000313" key="4">
    <source>
        <dbReference type="Proteomes" id="UP000682134"/>
    </source>
</evidence>
<dbReference type="Proteomes" id="UP000682134">
    <property type="component" value="Unassembled WGS sequence"/>
</dbReference>
<gene>
    <name evidence="3" type="ORF">J5Y03_07865</name>
</gene>
<evidence type="ECO:0000313" key="3">
    <source>
        <dbReference type="EMBL" id="MBP0725107.1"/>
    </source>
</evidence>
<comment type="caution">
    <text evidence="3">The sequence shown here is derived from an EMBL/GenBank/DDBJ whole genome shotgun (WGS) entry which is preliminary data.</text>
</comment>
<dbReference type="InterPro" id="IPR029058">
    <property type="entry name" value="AB_hydrolase_fold"/>
</dbReference>
<feature type="domain" description="Fungal lipase-type" evidence="2">
    <location>
        <begin position="149"/>
        <end position="199"/>
    </location>
</feature>
<feature type="chain" id="PRO_5038383680" description="Fungal lipase-type domain-containing protein" evidence="1">
    <location>
        <begin position="22"/>
        <end position="306"/>
    </location>
</feature>
<dbReference type="AlphaFoldDB" id="A0A940NQJ9"/>
<dbReference type="Pfam" id="PF01764">
    <property type="entry name" value="Lipase_3"/>
    <property type="match status" value="1"/>
</dbReference>
<reference evidence="3" key="1">
    <citation type="submission" date="2021-04" db="EMBL/GenBank/DDBJ databases">
        <title>Genome seq and assembly of Bacillus sp.</title>
        <authorList>
            <person name="Chhetri G."/>
        </authorList>
    </citation>
    <scope>NUCLEOTIDE SEQUENCE</scope>
    <source>
        <strain evidence="3">RG28</strain>
    </source>
</reference>
<name>A0A940NQJ9_9BACI</name>
<dbReference type="SUPFAM" id="SSF53474">
    <property type="entry name" value="alpha/beta-Hydrolases"/>
    <property type="match status" value="1"/>
</dbReference>
<sequence>MKHVRVVLFCVAAMTFMTTSAGCRQQQIFPKKLSNETFLAAAELAYEKFQPDEIGKPIIDHQLITQPLSTKVHNNLSGYRLLSAKMINGNHGAIALKNVKTNSIIFSFSGLRSINLQAIYLKLADFQPPTNQTSPVVVDDEGTVAYDWVRSVLKQKKNANSSIYLTGHSFGGYIAQYVGYRLNESNKNKYPIIQGVTFNALGILLDNQDKKLHNKTVALQKAYKPIFTNYIIMGDPLDYANGTFFKEITGYTLQHLGNTNYITVDEKYKTALQALNQGNDMWTRASKLRPLYPYHSLTEFEKVFWK</sequence>
<dbReference type="InterPro" id="IPR002921">
    <property type="entry name" value="Fungal_lipase-type"/>
</dbReference>
<keyword evidence="1" id="KW-0732">Signal</keyword>
<accession>A0A940NQJ9</accession>
<proteinExistence type="predicted"/>
<keyword evidence="4" id="KW-1185">Reference proteome</keyword>
<dbReference type="RefSeq" id="WP_209404311.1">
    <property type="nucleotide sequence ID" value="NZ_JAGIYQ010000004.1"/>
</dbReference>